<evidence type="ECO:0000313" key="2">
    <source>
        <dbReference type="Proteomes" id="UP000245812"/>
    </source>
</evidence>
<name>A0A316I301_9GAMM</name>
<protein>
    <submittedName>
        <fullName evidence="1">Uncharacterized protein</fullName>
    </submittedName>
</protein>
<organism evidence="1 2">
    <name type="scientific">Fulvimonas soli</name>
    <dbReference type="NCBI Taxonomy" id="155197"/>
    <lineage>
        <taxon>Bacteria</taxon>
        <taxon>Pseudomonadati</taxon>
        <taxon>Pseudomonadota</taxon>
        <taxon>Gammaproteobacteria</taxon>
        <taxon>Lysobacterales</taxon>
        <taxon>Rhodanobacteraceae</taxon>
        <taxon>Fulvimonas</taxon>
    </lineage>
</organism>
<gene>
    <name evidence="1" type="ORF">C7456_107134</name>
</gene>
<proteinExistence type="predicted"/>
<dbReference type="AlphaFoldDB" id="A0A316I301"/>
<sequence>MPPVRQDAVLTGDAIQGAMTETIYLDGDRARIDFEAGPKLRGRWLSDGRHSWLQREPSRAWLPADGFRIGRVVRLDPQRPCWQADLSCAPADGRTVAGRPAKGWRYRHAGQEGPMGTDSGEFWLDAETGLLLAFRGRDLGGHDYRMETVALAFGPLDPSLFERERAGEPAVSR</sequence>
<comment type="caution">
    <text evidence="1">The sequence shown here is derived from an EMBL/GenBank/DDBJ whole genome shotgun (WGS) entry which is preliminary data.</text>
</comment>
<accession>A0A316I301</accession>
<evidence type="ECO:0000313" key="1">
    <source>
        <dbReference type="EMBL" id="PWK86743.1"/>
    </source>
</evidence>
<keyword evidence="2" id="KW-1185">Reference proteome</keyword>
<dbReference type="Proteomes" id="UP000245812">
    <property type="component" value="Unassembled WGS sequence"/>
</dbReference>
<reference evidence="1 2" key="1">
    <citation type="submission" date="2018-05" db="EMBL/GenBank/DDBJ databases">
        <title>Genomic Encyclopedia of Type Strains, Phase IV (KMG-IV): sequencing the most valuable type-strain genomes for metagenomic binning, comparative biology and taxonomic classification.</title>
        <authorList>
            <person name="Goeker M."/>
        </authorList>
    </citation>
    <scope>NUCLEOTIDE SEQUENCE [LARGE SCALE GENOMIC DNA]</scope>
    <source>
        <strain evidence="1 2">DSM 14263</strain>
    </source>
</reference>
<dbReference type="EMBL" id="QGHC01000007">
    <property type="protein sequence ID" value="PWK86743.1"/>
    <property type="molecule type" value="Genomic_DNA"/>
</dbReference>